<protein>
    <recommendedName>
        <fullName evidence="10">Ion-translocating oxidoreductase complex subunit D</fullName>
        <ecNumber evidence="10">7.-.-.-</ecNumber>
    </recommendedName>
    <alternativeName>
        <fullName evidence="10">Rnf electron transport complex subunit D</fullName>
    </alternativeName>
</protein>
<dbReference type="GO" id="GO:0005886">
    <property type="term" value="C:plasma membrane"/>
    <property type="evidence" value="ECO:0007669"/>
    <property type="project" value="UniProtKB-SubCell"/>
</dbReference>
<feature type="transmembrane region" description="Helical" evidence="10">
    <location>
        <begin position="140"/>
        <end position="159"/>
    </location>
</feature>
<keyword evidence="10" id="KW-1003">Cell membrane</keyword>
<evidence type="ECO:0000313" key="12">
    <source>
        <dbReference type="Proteomes" id="UP000245959"/>
    </source>
</evidence>
<evidence type="ECO:0000256" key="3">
    <source>
        <dbReference type="ARBA" id="ARBA00022630"/>
    </source>
</evidence>
<keyword evidence="4 10" id="KW-0288">FMN</keyword>
<dbReference type="PANTHER" id="PTHR30578">
    <property type="entry name" value="ELECTRON TRANSPORT COMPLEX PROTEIN RNFD"/>
    <property type="match status" value="1"/>
</dbReference>
<dbReference type="HAMAP" id="MF_00462">
    <property type="entry name" value="RsxD_RnfD"/>
    <property type="match status" value="1"/>
</dbReference>
<evidence type="ECO:0000256" key="5">
    <source>
        <dbReference type="ARBA" id="ARBA00022692"/>
    </source>
</evidence>
<feature type="transmembrane region" description="Helical" evidence="10">
    <location>
        <begin position="310"/>
        <end position="329"/>
    </location>
</feature>
<keyword evidence="2 10" id="KW-0597">Phosphoprotein</keyword>
<feature type="modified residue" description="FMN phosphoryl threonine" evidence="10">
    <location>
        <position position="187"/>
    </location>
</feature>
<evidence type="ECO:0000256" key="10">
    <source>
        <dbReference type="HAMAP-Rule" id="MF_00462"/>
    </source>
</evidence>
<keyword evidence="5 10" id="KW-0812">Transmembrane</keyword>
<keyword evidence="6 10" id="KW-1278">Translocase</keyword>
<comment type="subunit">
    <text evidence="10">The complex is composed of six subunits: RnfA, RnfB, RnfC, RnfD, RnfE and RnfG.</text>
</comment>
<feature type="transmembrane region" description="Helical" evidence="10">
    <location>
        <begin position="108"/>
        <end position="128"/>
    </location>
</feature>
<dbReference type="RefSeq" id="WP_206212499.1">
    <property type="nucleotide sequence ID" value="NZ_CALXNT010000016.1"/>
</dbReference>
<dbReference type="EC" id="7.-.-.-" evidence="10"/>
<feature type="transmembrane region" description="Helical" evidence="10">
    <location>
        <begin position="255"/>
        <end position="274"/>
    </location>
</feature>
<evidence type="ECO:0000256" key="4">
    <source>
        <dbReference type="ARBA" id="ARBA00022643"/>
    </source>
</evidence>
<dbReference type="GO" id="GO:0022900">
    <property type="term" value="P:electron transport chain"/>
    <property type="evidence" value="ECO:0007669"/>
    <property type="project" value="UniProtKB-UniRule"/>
</dbReference>
<dbReference type="GO" id="GO:0055085">
    <property type="term" value="P:transmembrane transport"/>
    <property type="evidence" value="ECO:0007669"/>
    <property type="project" value="InterPro"/>
</dbReference>
<dbReference type="GeneID" id="78294537"/>
<organism evidence="11 12">
    <name type="scientific">Victivallis vadensis</name>
    <dbReference type="NCBI Taxonomy" id="172901"/>
    <lineage>
        <taxon>Bacteria</taxon>
        <taxon>Pseudomonadati</taxon>
        <taxon>Lentisphaerota</taxon>
        <taxon>Lentisphaeria</taxon>
        <taxon>Victivallales</taxon>
        <taxon>Victivallaceae</taxon>
        <taxon>Victivallis</taxon>
    </lineage>
</organism>
<evidence type="ECO:0000256" key="8">
    <source>
        <dbReference type="ARBA" id="ARBA00022989"/>
    </source>
</evidence>
<dbReference type="Pfam" id="PF03116">
    <property type="entry name" value="NQR2_RnfD_RnfE"/>
    <property type="match status" value="1"/>
</dbReference>
<keyword evidence="12" id="KW-1185">Reference proteome</keyword>
<dbReference type="PANTHER" id="PTHR30578:SF0">
    <property type="entry name" value="ION-TRANSLOCATING OXIDOREDUCTASE COMPLEX SUBUNIT D"/>
    <property type="match status" value="1"/>
</dbReference>
<evidence type="ECO:0000256" key="1">
    <source>
        <dbReference type="ARBA" id="ARBA00022448"/>
    </source>
</evidence>
<comment type="subcellular location">
    <subcellularLocation>
        <location evidence="10">Cell membrane</location>
        <topology evidence="10">Multi-pass membrane protein</topology>
    </subcellularLocation>
</comment>
<accession>A0A2U1B7C1</accession>
<keyword evidence="7 10" id="KW-0249">Electron transport</keyword>
<dbReference type="InterPro" id="IPR004338">
    <property type="entry name" value="NqrB/RnfD"/>
</dbReference>
<comment type="function">
    <text evidence="10">Part of a membrane-bound complex that couples electron transfer with translocation of ions across the membrane.</text>
</comment>
<feature type="transmembrane region" description="Helical" evidence="10">
    <location>
        <begin position="35"/>
        <end position="53"/>
    </location>
</feature>
<dbReference type="NCBIfam" id="TIGR01946">
    <property type="entry name" value="rnfD"/>
    <property type="match status" value="1"/>
</dbReference>
<dbReference type="Proteomes" id="UP000245959">
    <property type="component" value="Unassembled WGS sequence"/>
</dbReference>
<evidence type="ECO:0000256" key="7">
    <source>
        <dbReference type="ARBA" id="ARBA00022982"/>
    </source>
</evidence>
<feature type="transmembrane region" description="Helical" evidence="10">
    <location>
        <begin position="230"/>
        <end position="248"/>
    </location>
</feature>
<evidence type="ECO:0000256" key="2">
    <source>
        <dbReference type="ARBA" id="ARBA00022553"/>
    </source>
</evidence>
<comment type="caution">
    <text evidence="11">The sequence shown here is derived from an EMBL/GenBank/DDBJ whole genome shotgun (WGS) entry which is preliminary data.</text>
</comment>
<dbReference type="EMBL" id="QEKH01000006">
    <property type="protein sequence ID" value="PVY44585.1"/>
    <property type="molecule type" value="Genomic_DNA"/>
</dbReference>
<feature type="transmembrane region" description="Helical" evidence="10">
    <location>
        <begin position="280"/>
        <end position="298"/>
    </location>
</feature>
<evidence type="ECO:0000256" key="6">
    <source>
        <dbReference type="ARBA" id="ARBA00022967"/>
    </source>
</evidence>
<dbReference type="AlphaFoldDB" id="A0A2U1B7C1"/>
<keyword evidence="9 10" id="KW-0472">Membrane</keyword>
<keyword evidence="1 10" id="KW-0813">Transport</keyword>
<comment type="cofactor">
    <cofactor evidence="10">
        <name>FMN</name>
        <dbReference type="ChEBI" id="CHEBI:58210"/>
    </cofactor>
</comment>
<gene>
    <name evidence="10" type="primary">rnfD</name>
    <name evidence="11" type="ORF">C8D82_106103</name>
</gene>
<dbReference type="InterPro" id="IPR011303">
    <property type="entry name" value="RnfD_bac"/>
</dbReference>
<comment type="similarity">
    <text evidence="10">Belongs to the NqrB/RnfD family.</text>
</comment>
<reference evidence="11 12" key="1">
    <citation type="submission" date="2018-04" db="EMBL/GenBank/DDBJ databases">
        <title>Genomic Encyclopedia of Type Strains, Phase IV (KMG-IV): sequencing the most valuable type-strain genomes for metagenomic binning, comparative biology and taxonomic classification.</title>
        <authorList>
            <person name="Goeker M."/>
        </authorList>
    </citation>
    <scope>NUCLEOTIDE SEQUENCE [LARGE SCALE GENOMIC DNA]</scope>
    <source>
        <strain evidence="11 12">DSM 14823</strain>
    </source>
</reference>
<evidence type="ECO:0000256" key="9">
    <source>
        <dbReference type="ARBA" id="ARBA00023136"/>
    </source>
</evidence>
<keyword evidence="3 10" id="KW-0285">Flavoprotein</keyword>
<name>A0A2U1B7C1_9BACT</name>
<evidence type="ECO:0000313" key="11">
    <source>
        <dbReference type="EMBL" id="PVY44585.1"/>
    </source>
</evidence>
<keyword evidence="8 10" id="KW-1133">Transmembrane helix</keyword>
<proteinExistence type="inferred from homology"/>
<sequence length="365" mass="38833">MSENEKNSEVMLPTGSELVLSSSPHLSSPDSVRRIMYKVLLALVPAAIAGVWFFGFYALVVMVVTMLFCVGAEALWCKLAGKPVMGTIADGSAAVTGLLLAMNLPPGVPLWVCLIGAFLAIWLGKQIFGGIGNNPFNPALVARVGLLIALPAIMTTWPVPRSFDSADPAAKITHATDTPVDSITGATPLGEVGTTKKILDKSEAAYANFQAVDNDAMLWKYFLGEKGGCIGETSVLALLIGGILLIALKLINWRVPVCYIGTVAIITGLVHFFYPGVSPSPLFHILTGGLMIGAFFMATDMVTSPITSTGCVVFAVGCGVITSVIRLWGNYPEGVSFSILFMNALVPLIDRWCSQRPFGYVRKRG</sequence>